<feature type="compositionally biased region" description="Polar residues" evidence="13">
    <location>
        <begin position="998"/>
        <end position="1016"/>
    </location>
</feature>
<evidence type="ECO:0000256" key="11">
    <source>
        <dbReference type="ARBA" id="ARBA00041578"/>
    </source>
</evidence>
<keyword evidence="14" id="KW-1133">Transmembrane helix</keyword>
<feature type="compositionally biased region" description="Low complexity" evidence="13">
    <location>
        <begin position="1232"/>
        <end position="1244"/>
    </location>
</feature>
<dbReference type="OrthoDB" id="413008at2759"/>
<dbReference type="CDD" id="cd12148">
    <property type="entry name" value="fungal_TF_MHR"/>
    <property type="match status" value="1"/>
</dbReference>
<dbReference type="PANTHER" id="PTHR31082:SF4">
    <property type="entry name" value="PHEROMONE-REGULATED MEMBRANE PROTEIN 10"/>
    <property type="match status" value="1"/>
</dbReference>
<proteinExistence type="inferred from homology"/>
<organism evidence="16 17">
    <name type="scientific">Friedmanniomyces simplex</name>
    <dbReference type="NCBI Taxonomy" id="329884"/>
    <lineage>
        <taxon>Eukaryota</taxon>
        <taxon>Fungi</taxon>
        <taxon>Dikarya</taxon>
        <taxon>Ascomycota</taxon>
        <taxon>Pezizomycotina</taxon>
        <taxon>Dothideomycetes</taxon>
        <taxon>Dothideomycetidae</taxon>
        <taxon>Mycosphaerellales</taxon>
        <taxon>Teratosphaeriaceae</taxon>
        <taxon>Friedmanniomyces</taxon>
    </lineage>
</organism>
<feature type="transmembrane region" description="Helical" evidence="14">
    <location>
        <begin position="1598"/>
        <end position="1619"/>
    </location>
</feature>
<dbReference type="Gene3D" id="1.20.120.1150">
    <property type="match status" value="1"/>
</dbReference>
<dbReference type="InterPro" id="IPR010619">
    <property type="entry name" value="ThrE-like_N"/>
</dbReference>
<feature type="compositionally biased region" description="Polar residues" evidence="13">
    <location>
        <begin position="1253"/>
        <end position="1262"/>
    </location>
</feature>
<evidence type="ECO:0000256" key="3">
    <source>
        <dbReference type="ARBA" id="ARBA00011019"/>
    </source>
</evidence>
<comment type="similarity">
    <text evidence="9">Belongs to the ThrE exporter (TC 2.A.79) family.</text>
</comment>
<evidence type="ECO:0000256" key="9">
    <source>
        <dbReference type="ARBA" id="ARBA00034125"/>
    </source>
</evidence>
<dbReference type="InterPro" id="IPR037218">
    <property type="entry name" value="PTPA_sf"/>
</dbReference>
<keyword evidence="6" id="KW-0697">Rotamase</keyword>
<keyword evidence="14" id="KW-0812">Transmembrane</keyword>
<evidence type="ECO:0000256" key="12">
    <source>
        <dbReference type="ARBA" id="ARBA00042527"/>
    </source>
</evidence>
<dbReference type="GO" id="GO:0005737">
    <property type="term" value="C:cytoplasm"/>
    <property type="evidence" value="ECO:0007669"/>
    <property type="project" value="UniProtKB-SubCell"/>
</dbReference>
<dbReference type="Pfam" id="PF03095">
    <property type="entry name" value="PTPA"/>
    <property type="match status" value="1"/>
</dbReference>
<comment type="subcellular location">
    <subcellularLocation>
        <location evidence="2">Cytoplasm</location>
    </subcellularLocation>
</comment>
<comment type="similarity">
    <text evidence="3">Belongs to the PTPA-type PPIase family.</text>
</comment>
<evidence type="ECO:0000256" key="8">
    <source>
        <dbReference type="ARBA" id="ARBA00025287"/>
    </source>
</evidence>
<comment type="catalytic activity">
    <reaction evidence="1">
        <text>[protein]-peptidylproline (omega=180) = [protein]-peptidylproline (omega=0)</text>
        <dbReference type="Rhea" id="RHEA:16237"/>
        <dbReference type="Rhea" id="RHEA-COMP:10747"/>
        <dbReference type="Rhea" id="RHEA-COMP:10748"/>
        <dbReference type="ChEBI" id="CHEBI:83833"/>
        <dbReference type="ChEBI" id="CHEBI:83834"/>
        <dbReference type="EC" id="5.2.1.8"/>
    </reaction>
</comment>
<sequence>MPSAIPIPDSQIPSNPPDLSHKLPKLTPRRRPQAERRPSNPPPPTPALPAPPKLDKHVYQHPSRRILSERDHKLFLESETHNLIVSFVFTLSDSVRDSTISDVESSPAAEDPAITALLAKLGVKNDGAVDEVSTYLAQSFGNGTRIDYGSGHELNFLLWLLCLRQLSLLPDSTFPALVLMVFPRYLRVMRDVQSTYYLEPAGSHGVWGLDDYQFLPFLFGASQLVDHKHIRPLSIHNQMIVDECSKDYTYLDQIQWVNATKTVQGLRWHSPMLDDISSAKSWTKVDAGMRRMFLAEVLGKLPVAQHFVFGSLLPAAAGMSEDAESKVGEDDVGEVEVTVDDDADTSHNRRLKLKEPVDQLQLLVNQLVPDNREYAGSTGDGNDPLMKALEDLLPGIQDAAVVEGRSQAAAARQASDDNHDEAEAPMASEAAPLLKLLGEQIEGTQSDPLAAPPSTDRQARTPRHAQAVAAMLAIMPSQVEMDEIFRTRSSWWPRWRKSLDLTWGSAEADTLKSFAVYALAEADPCLLATVLIAFATATGERKRFLPAVELHIVNNDELSGTEHGLSCLMVLGLCYLNTLQPRRAWSVYRRANSLLLLNGIHLKHKGSAKRESIFWQLFSAERWVSLMVGLPYMVPDHLIDLSIAPVGELAASKFLYRHLAVLTGRVVDHISGARGPSFSSAIRVEEQMEDVLEQLPLGFLDIKSIRGCLGPEEQMMRLHRSVQYHQLRASLHMSFFLKTGSSERYDYGRRSCVTDSRHLAEAYLEIFSLDPEAASDGSILNFTAFTATVVVLLSALGYDRQYGQTVSTQLNDKDDWRLIYSVLDALKYGQQGIAGALCRQCRSALNTLIKSARTTGETESGSVVLPYFGTVSFKQKKPAGPPQPAGLEIGTPCRTQNVNGRTPNADLTGSSTSHMQLDTFQLDYYGPFANDGLLAGWPASEWTETSRPGSAGGKRREKKRVGFTGGVDPADQTSRNSWIAEQPRLEEKALSPPRVIQPSGSPEVSGRSTPNHSRQGSGDLMLPDAPSSSKSHLPLLSPQQTQELHQAFSQALEVPRPRPAIRRTPSDHRGSLVDANVDPPDDYDGLLAHRKLRAQAAHERAKRLETEQSQPNSRYNSPERDLRTGRAKYRTEDIPLEDLTHKFDGAESESDGDLEMPKRSKTIKPSTAEAFALVRKHTMGRGVPISDTPPSPGARSDAMTPMEEQGDFEFYRPHPKEYRGGVLGSLMKLYDQQRQSHSRSSSAQPLHRRGLSSDLSAATTPTHSPPESGASTPGGSHWFTRKHREHSSPSLTKLIGSSASLGSPIVSGLGEQVSQRLKEQAEQEKANRPGLGRRTRSGNALAALNRMGRARDEEIRITVHIEQYLERQKYLLKLCRALMLYGAPTHRLEEYMNMSARVLEIQAQFLYIPGSMIMSFDDPETHTTEVKLVRVTQGLDLGKLRDVHEVYKEVVHDRIGVEEATNRLNAVLGKPDKHSRWLRIPVYGLAAACVGPFAFGARLIDLPIAFILGCILGMLQLVVAPRSDLYANVFEIAATVITSFLARAFGSIRYSDGGAIFCFSALAQSSIALILPGYIVLCASLELQSRSIVAGSIRMVYAIIYSLFLGFGITIGTAVYGIMDKNATSATTCDGGIAAPYFFPFVPGFAMTLIVINQAKWKQAPVMLVIAFVGYVVSHYSSARFAGNTQVSSTLGAFAIGVMANTYSRVGSKIENKFLDIWEDNLRHYWKSFKTRVLRMLGRARKSGKALEEGAAHEVESLYVRQTRRVGNGLAAAAMLPAIFVQVPSGLAVSGSLVSGLASANQIAGNATNGTTVVNSTTLTLSSQGLNSIAFNVSYSVVQVAIGITVGLFLSAVVVYPLGKKRGLFSF</sequence>
<dbReference type="InterPro" id="IPR004327">
    <property type="entry name" value="Phstyr_phstse_ac"/>
</dbReference>
<feature type="region of interest" description="Disordered" evidence="13">
    <location>
        <begin position="1094"/>
        <end position="1163"/>
    </location>
</feature>
<dbReference type="InterPro" id="IPR043170">
    <property type="entry name" value="PTPA_C_lid"/>
</dbReference>
<comment type="function">
    <text evidence="8">PPIases accelerate the folding of proteins. It catalyzes the cis-trans isomerization of proline imidic peptide bonds in oligopeptides. Acts as a regulatory subunit for PP2A-like phosphatases modulating their activity or substrate specificity, probably by inducing a conformational change in the catalytic subunit, a direct target of the PPIase. Can reactivate inactive phosphatase PP2A-phosphatase methylesterase complexes (PP2Ai) in presence of ATP and Mg(2+) by dissociating the inactive form from the complex.</text>
</comment>
<name>A0A4U0WLK2_9PEZI</name>
<reference evidence="16 17" key="1">
    <citation type="submission" date="2017-03" db="EMBL/GenBank/DDBJ databases">
        <title>Genomes of endolithic fungi from Antarctica.</title>
        <authorList>
            <person name="Coleine C."/>
            <person name="Masonjones S."/>
            <person name="Stajich J.E."/>
        </authorList>
    </citation>
    <scope>NUCLEOTIDE SEQUENCE [LARGE SCALE GENOMIC DNA]</scope>
    <source>
        <strain evidence="16 17">CCFEE 5184</strain>
    </source>
</reference>
<keyword evidence="7" id="KW-0413">Isomerase</keyword>
<feature type="transmembrane region" description="Helical" evidence="14">
    <location>
        <begin position="1554"/>
        <end position="1577"/>
    </location>
</feature>
<accession>A0A4U0WLK2</accession>
<feature type="region of interest" description="Disordered" evidence="13">
    <location>
        <begin position="942"/>
        <end position="1034"/>
    </location>
</feature>
<keyword evidence="5" id="KW-0963">Cytoplasm</keyword>
<evidence type="ECO:0000256" key="5">
    <source>
        <dbReference type="ARBA" id="ARBA00022490"/>
    </source>
</evidence>
<comment type="caution">
    <text evidence="16">The sequence shown here is derived from an EMBL/GenBank/DDBJ whole genome shotgun (WGS) entry which is preliminary data.</text>
</comment>
<feature type="region of interest" description="Disordered" evidence="13">
    <location>
        <begin position="1231"/>
        <end position="1296"/>
    </location>
</feature>
<feature type="region of interest" description="Disordered" evidence="13">
    <location>
        <begin position="1312"/>
        <end position="1335"/>
    </location>
</feature>
<feature type="compositionally biased region" description="Basic and acidic residues" evidence="13">
    <location>
        <begin position="1316"/>
        <end position="1327"/>
    </location>
</feature>
<feature type="transmembrane region" description="Helical" evidence="14">
    <location>
        <begin position="1837"/>
        <end position="1858"/>
    </location>
</feature>
<dbReference type="Proteomes" id="UP000309340">
    <property type="component" value="Unassembled WGS sequence"/>
</dbReference>
<feature type="transmembrane region" description="Helical" evidence="14">
    <location>
        <begin position="1502"/>
        <end position="1519"/>
    </location>
</feature>
<dbReference type="FunFam" id="1.20.120.1150:FF:000002">
    <property type="entry name" value="Serine/threonine-protein phosphatase 2A activator"/>
    <property type="match status" value="1"/>
</dbReference>
<evidence type="ECO:0000256" key="4">
    <source>
        <dbReference type="ARBA" id="ARBA00013194"/>
    </source>
</evidence>
<feature type="domain" description="Threonine/serine exporter-like N-terminal" evidence="15">
    <location>
        <begin position="1370"/>
        <end position="1615"/>
    </location>
</feature>
<feature type="compositionally biased region" description="Basic and acidic residues" evidence="13">
    <location>
        <begin position="1096"/>
        <end position="1106"/>
    </location>
</feature>
<feature type="transmembrane region" description="Helical" evidence="14">
    <location>
        <begin position="1526"/>
        <end position="1548"/>
    </location>
</feature>
<gene>
    <name evidence="16" type="ORF">B0A55_11506</name>
</gene>
<evidence type="ECO:0000313" key="16">
    <source>
        <dbReference type="EMBL" id="TKA63458.1"/>
    </source>
</evidence>
<dbReference type="PANTHER" id="PTHR31082">
    <property type="entry name" value="PHEROMONE-REGULATED MEMBRANE PROTEIN 10"/>
    <property type="match status" value="1"/>
</dbReference>
<feature type="compositionally biased region" description="Basic and acidic residues" evidence="13">
    <location>
        <begin position="1117"/>
        <end position="1145"/>
    </location>
</feature>
<feature type="transmembrane region" description="Helical" evidence="14">
    <location>
        <begin position="1631"/>
        <end position="1653"/>
    </location>
</feature>
<feature type="region of interest" description="Disordered" evidence="13">
    <location>
        <begin position="1180"/>
        <end position="1200"/>
    </location>
</feature>
<evidence type="ECO:0000256" key="7">
    <source>
        <dbReference type="ARBA" id="ARBA00023235"/>
    </source>
</evidence>
<feature type="transmembrane region" description="Helical" evidence="14">
    <location>
        <begin position="1770"/>
        <end position="1789"/>
    </location>
</feature>
<dbReference type="InterPro" id="IPR051361">
    <property type="entry name" value="ThrE/Ser_Exporter"/>
</dbReference>
<feature type="region of interest" description="Disordered" evidence="13">
    <location>
        <begin position="1051"/>
        <end position="1080"/>
    </location>
</feature>
<keyword evidence="17" id="KW-1185">Reference proteome</keyword>
<dbReference type="GO" id="GO:0003755">
    <property type="term" value="F:peptidyl-prolyl cis-trans isomerase activity"/>
    <property type="evidence" value="ECO:0007669"/>
    <property type="project" value="UniProtKB-KW"/>
</dbReference>
<dbReference type="EC" id="5.2.1.8" evidence="4"/>
<dbReference type="SUPFAM" id="SSF140984">
    <property type="entry name" value="PTPA-like"/>
    <property type="match status" value="1"/>
</dbReference>
<evidence type="ECO:0000256" key="14">
    <source>
        <dbReference type="SAM" id="Phobius"/>
    </source>
</evidence>
<keyword evidence="14" id="KW-0472">Membrane</keyword>
<evidence type="ECO:0000256" key="10">
    <source>
        <dbReference type="ARBA" id="ARBA00040074"/>
    </source>
</evidence>
<feature type="region of interest" description="Disordered" evidence="13">
    <location>
        <begin position="444"/>
        <end position="463"/>
    </location>
</feature>
<protein>
    <recommendedName>
        <fullName evidence="10">Serine/threonine-protein phosphatase 2A activator 2</fullName>
        <ecNumber evidence="4">5.2.1.8</ecNumber>
    </recommendedName>
    <alternativeName>
        <fullName evidence="11">Peptidyl-prolyl cis-trans isomerase PTPA-2</fullName>
    </alternativeName>
    <alternativeName>
        <fullName evidence="12">Phosphotyrosyl phosphatase activator 2</fullName>
    </alternativeName>
</protein>
<feature type="region of interest" description="Disordered" evidence="13">
    <location>
        <begin position="875"/>
        <end position="898"/>
    </location>
</feature>
<dbReference type="EMBL" id="NAJQ01000942">
    <property type="protein sequence ID" value="TKA63458.1"/>
    <property type="molecule type" value="Genomic_DNA"/>
</dbReference>
<dbReference type="GO" id="GO:0022857">
    <property type="term" value="F:transmembrane transporter activity"/>
    <property type="evidence" value="ECO:0007669"/>
    <property type="project" value="InterPro"/>
</dbReference>
<evidence type="ECO:0000313" key="17">
    <source>
        <dbReference type="Proteomes" id="UP000309340"/>
    </source>
</evidence>
<feature type="compositionally biased region" description="Polar residues" evidence="13">
    <location>
        <begin position="1107"/>
        <end position="1116"/>
    </location>
</feature>
<feature type="region of interest" description="Disordered" evidence="13">
    <location>
        <begin position="1"/>
        <end position="61"/>
    </location>
</feature>
<dbReference type="Pfam" id="PF06738">
    <property type="entry name" value="ThrE"/>
    <property type="match status" value="1"/>
</dbReference>
<feature type="compositionally biased region" description="Basic residues" evidence="13">
    <location>
        <begin position="22"/>
        <end position="31"/>
    </location>
</feature>
<evidence type="ECO:0000256" key="6">
    <source>
        <dbReference type="ARBA" id="ARBA00023110"/>
    </source>
</evidence>
<feature type="compositionally biased region" description="Pro residues" evidence="13">
    <location>
        <begin position="39"/>
        <end position="52"/>
    </location>
</feature>
<evidence type="ECO:0000256" key="13">
    <source>
        <dbReference type="SAM" id="MobiDB-lite"/>
    </source>
</evidence>
<dbReference type="GO" id="GO:0019211">
    <property type="term" value="F:phosphatase activator activity"/>
    <property type="evidence" value="ECO:0007669"/>
    <property type="project" value="InterPro"/>
</dbReference>
<evidence type="ECO:0000256" key="2">
    <source>
        <dbReference type="ARBA" id="ARBA00004496"/>
    </source>
</evidence>
<evidence type="ECO:0000259" key="15">
    <source>
        <dbReference type="Pfam" id="PF06738"/>
    </source>
</evidence>
<evidence type="ECO:0000256" key="1">
    <source>
        <dbReference type="ARBA" id="ARBA00000971"/>
    </source>
</evidence>